<keyword evidence="2" id="KW-0808">Transferase</keyword>
<evidence type="ECO:0000256" key="2">
    <source>
        <dbReference type="ARBA" id="ARBA00022679"/>
    </source>
</evidence>
<dbReference type="PANTHER" id="PTHR13610">
    <property type="entry name" value="METHYLTRANSFERASE DOMAIN-CONTAINING PROTEIN"/>
    <property type="match status" value="1"/>
</dbReference>
<dbReference type="InterPro" id="IPR029063">
    <property type="entry name" value="SAM-dependent_MTases_sf"/>
</dbReference>
<dbReference type="RefSeq" id="WP_068221070.1">
    <property type="nucleotide sequence ID" value="NZ_LRPC01000023.1"/>
</dbReference>
<dbReference type="GO" id="GO:0016279">
    <property type="term" value="F:protein-lysine N-methyltransferase activity"/>
    <property type="evidence" value="ECO:0007669"/>
    <property type="project" value="InterPro"/>
</dbReference>
<evidence type="ECO:0000259" key="4">
    <source>
        <dbReference type="Pfam" id="PF13649"/>
    </source>
</evidence>
<name>A0A150X905_9BACT</name>
<dbReference type="GO" id="GO:0032259">
    <property type="term" value="P:methylation"/>
    <property type="evidence" value="ECO:0007669"/>
    <property type="project" value="UniProtKB-KW"/>
</dbReference>
<dbReference type="SUPFAM" id="SSF53335">
    <property type="entry name" value="S-adenosyl-L-methionine-dependent methyltransferases"/>
    <property type="match status" value="1"/>
</dbReference>
<dbReference type="OrthoDB" id="281208at2"/>
<keyword evidence="3" id="KW-0949">S-adenosyl-L-methionine</keyword>
<gene>
    <name evidence="5" type="ORF">AWW68_10400</name>
</gene>
<proteinExistence type="predicted"/>
<evidence type="ECO:0000256" key="1">
    <source>
        <dbReference type="ARBA" id="ARBA00022603"/>
    </source>
</evidence>
<sequence>MTEHTYYREPFVRTPEELLDKKLELAQITKDDLIIDLGCGDGYVMIAACQRYGCRAIGYEIDPEIVEMATKAVEESGLSDRIEIRQKDFSEHDFSEGTVYLLYLTRNELNKFSLPLEIHAPKRTRIVTHDFDMPAWEPKETVEFPLMSGDTKFIYLFEK</sequence>
<evidence type="ECO:0000313" key="6">
    <source>
        <dbReference type="Proteomes" id="UP000075606"/>
    </source>
</evidence>
<feature type="domain" description="Methyltransferase" evidence="4">
    <location>
        <begin position="34"/>
        <end position="109"/>
    </location>
</feature>
<dbReference type="CDD" id="cd02440">
    <property type="entry name" value="AdoMet_MTases"/>
    <property type="match status" value="1"/>
</dbReference>
<dbReference type="Gene3D" id="3.40.50.150">
    <property type="entry name" value="Vaccinia Virus protein VP39"/>
    <property type="match status" value="1"/>
</dbReference>
<protein>
    <recommendedName>
        <fullName evidence="4">Methyltransferase domain-containing protein</fullName>
    </recommendedName>
</protein>
<dbReference type="InterPro" id="IPR026170">
    <property type="entry name" value="FAM173A/B"/>
</dbReference>
<dbReference type="AlphaFoldDB" id="A0A150X905"/>
<dbReference type="Proteomes" id="UP000075606">
    <property type="component" value="Unassembled WGS sequence"/>
</dbReference>
<reference evidence="5 6" key="1">
    <citation type="submission" date="2016-01" db="EMBL/GenBank/DDBJ databases">
        <title>Genome sequencing of Roseivirga spongicola UST030701-084.</title>
        <authorList>
            <person name="Selvaratnam C."/>
            <person name="Thevarajoo S."/>
            <person name="Goh K.M."/>
            <person name="Ee R."/>
            <person name="Chan K.-G."/>
            <person name="Chong C.S."/>
        </authorList>
    </citation>
    <scope>NUCLEOTIDE SEQUENCE [LARGE SCALE GENOMIC DNA]</scope>
    <source>
        <strain evidence="5 6">UST030701-084</strain>
    </source>
</reference>
<accession>A0A150X905</accession>
<keyword evidence="1" id="KW-0489">Methyltransferase</keyword>
<dbReference type="Pfam" id="PF13649">
    <property type="entry name" value="Methyltransf_25"/>
    <property type="match status" value="1"/>
</dbReference>
<dbReference type="PANTHER" id="PTHR13610:SF11">
    <property type="entry name" value="METHYLTRANSFERASE DOMAIN-CONTAINING PROTEIN"/>
    <property type="match status" value="1"/>
</dbReference>
<dbReference type="EMBL" id="LRPC01000023">
    <property type="protein sequence ID" value="KYG75208.1"/>
    <property type="molecule type" value="Genomic_DNA"/>
</dbReference>
<comment type="caution">
    <text evidence="5">The sequence shown here is derived from an EMBL/GenBank/DDBJ whole genome shotgun (WGS) entry which is preliminary data.</text>
</comment>
<evidence type="ECO:0000313" key="5">
    <source>
        <dbReference type="EMBL" id="KYG75208.1"/>
    </source>
</evidence>
<organism evidence="5 6">
    <name type="scientific">Roseivirga spongicola</name>
    <dbReference type="NCBI Taxonomy" id="333140"/>
    <lineage>
        <taxon>Bacteria</taxon>
        <taxon>Pseudomonadati</taxon>
        <taxon>Bacteroidota</taxon>
        <taxon>Cytophagia</taxon>
        <taxon>Cytophagales</taxon>
        <taxon>Roseivirgaceae</taxon>
        <taxon>Roseivirga</taxon>
    </lineage>
</organism>
<dbReference type="InterPro" id="IPR041698">
    <property type="entry name" value="Methyltransf_25"/>
</dbReference>
<dbReference type="STRING" id="333140.AWW68_10400"/>
<evidence type="ECO:0000256" key="3">
    <source>
        <dbReference type="ARBA" id="ARBA00022691"/>
    </source>
</evidence>
<keyword evidence="6" id="KW-1185">Reference proteome</keyword>